<keyword evidence="4" id="KW-1185">Reference proteome</keyword>
<dbReference type="eggNOG" id="ENOG502QU6B">
    <property type="taxonomic scope" value="Eukaryota"/>
</dbReference>
<dbReference type="STRING" id="1245528.M3IV28"/>
<gene>
    <name evidence="3" type="ORF">G210_3907</name>
</gene>
<dbReference type="AlphaFoldDB" id="M3IV28"/>
<reference evidence="3 4" key="1">
    <citation type="submission" date="2013-02" db="EMBL/GenBank/DDBJ databases">
        <title>Genome sequence of Candida maltosa Xu316, a potential industrial strain for xylitol and ethanol production.</title>
        <authorList>
            <person name="Yu J."/>
            <person name="Wang Q."/>
            <person name="Geng X."/>
            <person name="Bao W."/>
            <person name="He P."/>
            <person name="Cai J."/>
        </authorList>
    </citation>
    <scope>NUCLEOTIDE SEQUENCE [LARGE SCALE GENOMIC DNA]</scope>
    <source>
        <strain evidence="4">Xu316</strain>
    </source>
</reference>
<dbReference type="OrthoDB" id="4034449at2759"/>
<evidence type="ECO:0000313" key="3">
    <source>
        <dbReference type="EMBL" id="EMG50471.1"/>
    </source>
</evidence>
<organism evidence="3 4">
    <name type="scientific">Candida maltosa (strain Xu316)</name>
    <name type="common">Yeast</name>
    <dbReference type="NCBI Taxonomy" id="1245528"/>
    <lineage>
        <taxon>Eukaryota</taxon>
        <taxon>Fungi</taxon>
        <taxon>Dikarya</taxon>
        <taxon>Ascomycota</taxon>
        <taxon>Saccharomycotina</taxon>
        <taxon>Pichiomycetes</taxon>
        <taxon>Debaryomycetaceae</taxon>
        <taxon>Candida/Lodderomyces clade</taxon>
        <taxon>Candida</taxon>
    </lineage>
</organism>
<proteinExistence type="predicted"/>
<protein>
    <recommendedName>
        <fullName evidence="5">HDA1 complex subunit 2</fullName>
    </recommendedName>
</protein>
<comment type="caution">
    <text evidence="3">The sequence shown here is derived from an EMBL/GenBank/DDBJ whole genome shotgun (WGS) entry which is preliminary data.</text>
</comment>
<dbReference type="Pfam" id="PF11496">
    <property type="entry name" value="HDA2-3"/>
    <property type="match status" value="1"/>
</dbReference>
<sequence>MNLMDMLSQDPPSSLYNPDLEREIQNGSEVNGVSNGNQHSISDMVTPMSTTGPITNNGIIYLPTTFTCLQKSLAEIILHLFSSELLNEVRSKKLKTSINNLLDSSNEIQDNNNNNNNRQDKLALCFDQLWTIANHPSLLIDHFIPKKLLLSETSDRQLNMSGKIQFFNKIVDSLIEERKDTGYRMLVVSNNVKELELIEGIVIGKQLYYNNCSSAKLYDDRRPIPDMKEKSSEKLFVNLITSQQLYNNYISSSDDGYDFIFSFDSKLDVESPSIEILRDKSITKCPVLIPVSVFSLEHVSLQFPKPSSMNFSDSRTAIDHWKIKCINTLAVNLFNLQDLTREFFIDNYGANMKGFLDAMKENPIKLGELLEKYTSKLALSFSDDKLIKKLNGFYGDGQGFDQIKSGDYHEFKSRLAEALHVKLSELSQNSAAIEEKLREKRKFETSRQVHYDEDEDLIAENYRKLQKLNDEASMSERKLGRIDNDLTKRQEKLNDANDKLEKLQELVKSELTPTEITEQEKTLNDLKEELQKVQDEFNKINEECDTNREKYQSSSSTALQLSNTLTNLKSQNEKIEGKLTGPGISQLPELLKRDTLVSYEMKLKKLKTENKFMQTFFQTRIDKLYQERQQLLDNTGSSSRPSNRISRATTPLQ</sequence>
<dbReference type="Gene3D" id="3.40.50.12360">
    <property type="match status" value="1"/>
</dbReference>
<feature type="region of interest" description="Disordered" evidence="2">
    <location>
        <begin position="630"/>
        <end position="653"/>
    </location>
</feature>
<name>M3IV28_CANMX</name>
<evidence type="ECO:0000256" key="2">
    <source>
        <dbReference type="SAM" id="MobiDB-lite"/>
    </source>
</evidence>
<dbReference type="InterPro" id="IPR038609">
    <property type="entry name" value="HDA1_su2/3_sf"/>
</dbReference>
<dbReference type="Proteomes" id="UP000011777">
    <property type="component" value="Unassembled WGS sequence"/>
</dbReference>
<keyword evidence="1" id="KW-0175">Coiled coil</keyword>
<feature type="coiled-coil region" evidence="1">
    <location>
        <begin position="416"/>
        <end position="578"/>
    </location>
</feature>
<accession>M3IV28</accession>
<evidence type="ECO:0000313" key="4">
    <source>
        <dbReference type="Proteomes" id="UP000011777"/>
    </source>
</evidence>
<dbReference type="HOGENOM" id="CLU_362083_0_0_1"/>
<dbReference type="EMBL" id="AOGT01000247">
    <property type="protein sequence ID" value="EMG50471.1"/>
    <property type="molecule type" value="Genomic_DNA"/>
</dbReference>
<evidence type="ECO:0008006" key="5">
    <source>
        <dbReference type="Google" id="ProtNLM"/>
    </source>
</evidence>
<dbReference type="OMA" id="DHYMPRQ"/>
<dbReference type="GO" id="GO:0070823">
    <property type="term" value="C:HDA1 complex"/>
    <property type="evidence" value="ECO:0007669"/>
    <property type="project" value="InterPro"/>
</dbReference>
<evidence type="ECO:0000256" key="1">
    <source>
        <dbReference type="SAM" id="Coils"/>
    </source>
</evidence>
<dbReference type="InterPro" id="IPR021006">
    <property type="entry name" value="Hda2/3"/>
</dbReference>